<dbReference type="PROSITE" id="PS00657">
    <property type="entry name" value="FORK_HEAD_1"/>
    <property type="match status" value="1"/>
</dbReference>
<sequence length="311" mass="35563">MGELNSSLRQLNWLIAKGGEAINESSPPKPAAKSSPRVRSDDKPPYSYTQLIRMAIENSPGQRCSLNGIYTYLADKFEYFRENRNPSWKNSVRHNLSLNKQFRRLDRKEGEKGSLWVCVNTPEKRPRSLEGSPPRVNPAIERLYMEGRLADIAVVPSNKPVPSKVVVDQLDTQEDNVQQEPISTSEDAQLETSEDLSELALFASHDLSASFKAVYDQIFQNDGGCDRNKTEEQIDWLKIGMETAGIDYTSEEDIRNMDTGRFSDYLSNMFPECMSFRSENCTTDRYKSITQLFNHELEEESEDEFDWSTIT</sequence>
<protein>
    <recommendedName>
        <fullName evidence="5">Fork-head domain-containing protein</fullName>
    </recommendedName>
</protein>
<dbReference type="InterPro" id="IPR050211">
    <property type="entry name" value="FOX_domain-containing"/>
</dbReference>
<evidence type="ECO:0000313" key="6">
    <source>
        <dbReference type="EMBL" id="KAK6733257.1"/>
    </source>
</evidence>
<keyword evidence="2 3" id="KW-0539">Nucleus</keyword>
<proteinExistence type="predicted"/>
<dbReference type="Proteomes" id="UP001303046">
    <property type="component" value="Unassembled WGS sequence"/>
</dbReference>
<dbReference type="InterPro" id="IPR036388">
    <property type="entry name" value="WH-like_DNA-bd_sf"/>
</dbReference>
<feature type="region of interest" description="Disordered" evidence="4">
    <location>
        <begin position="19"/>
        <end position="44"/>
    </location>
</feature>
<keyword evidence="7" id="KW-1185">Reference proteome</keyword>
<accession>A0ABR1C6D8</accession>
<dbReference type="Pfam" id="PF00250">
    <property type="entry name" value="Forkhead"/>
    <property type="match status" value="1"/>
</dbReference>
<evidence type="ECO:0000256" key="4">
    <source>
        <dbReference type="SAM" id="MobiDB-lite"/>
    </source>
</evidence>
<dbReference type="InterPro" id="IPR036390">
    <property type="entry name" value="WH_DNA-bd_sf"/>
</dbReference>
<comment type="subcellular location">
    <subcellularLocation>
        <location evidence="3">Nucleus</location>
    </subcellularLocation>
</comment>
<comment type="caution">
    <text evidence="6">The sequence shown here is derived from an EMBL/GenBank/DDBJ whole genome shotgun (WGS) entry which is preliminary data.</text>
</comment>
<dbReference type="PANTHER" id="PTHR11829:SF341">
    <property type="entry name" value="FORK-HEAD DOMAIN-CONTAINING PROTEIN"/>
    <property type="match status" value="1"/>
</dbReference>
<dbReference type="Gene3D" id="1.10.10.10">
    <property type="entry name" value="Winged helix-like DNA-binding domain superfamily/Winged helix DNA-binding domain"/>
    <property type="match status" value="1"/>
</dbReference>
<organism evidence="6 7">
    <name type="scientific">Necator americanus</name>
    <name type="common">Human hookworm</name>
    <dbReference type="NCBI Taxonomy" id="51031"/>
    <lineage>
        <taxon>Eukaryota</taxon>
        <taxon>Metazoa</taxon>
        <taxon>Ecdysozoa</taxon>
        <taxon>Nematoda</taxon>
        <taxon>Chromadorea</taxon>
        <taxon>Rhabditida</taxon>
        <taxon>Rhabditina</taxon>
        <taxon>Rhabditomorpha</taxon>
        <taxon>Strongyloidea</taxon>
        <taxon>Ancylostomatidae</taxon>
        <taxon>Bunostominae</taxon>
        <taxon>Necator</taxon>
    </lineage>
</organism>
<dbReference type="PANTHER" id="PTHR11829">
    <property type="entry name" value="FORKHEAD BOX PROTEIN"/>
    <property type="match status" value="1"/>
</dbReference>
<dbReference type="InterPro" id="IPR001766">
    <property type="entry name" value="Fork_head_dom"/>
</dbReference>
<keyword evidence="1 3" id="KW-0238">DNA-binding</keyword>
<gene>
    <name evidence="6" type="primary">Necator_chrII.g4962</name>
    <name evidence="6" type="ORF">RB195_017170</name>
</gene>
<dbReference type="SUPFAM" id="SSF46785">
    <property type="entry name" value="Winged helix' DNA-binding domain"/>
    <property type="match status" value="1"/>
</dbReference>
<name>A0ABR1C6D8_NECAM</name>
<feature type="DNA-binding region" description="Fork-head" evidence="3">
    <location>
        <begin position="43"/>
        <end position="116"/>
    </location>
</feature>
<dbReference type="EMBL" id="JAVFWL010000002">
    <property type="protein sequence ID" value="KAK6733257.1"/>
    <property type="molecule type" value="Genomic_DNA"/>
</dbReference>
<dbReference type="InterPro" id="IPR018122">
    <property type="entry name" value="TF_fork_head_CS_1"/>
</dbReference>
<feature type="domain" description="Fork-head" evidence="5">
    <location>
        <begin position="43"/>
        <end position="116"/>
    </location>
</feature>
<dbReference type="PRINTS" id="PR00053">
    <property type="entry name" value="FORKHEAD"/>
</dbReference>
<evidence type="ECO:0000256" key="2">
    <source>
        <dbReference type="ARBA" id="ARBA00023242"/>
    </source>
</evidence>
<evidence type="ECO:0000313" key="7">
    <source>
        <dbReference type="Proteomes" id="UP001303046"/>
    </source>
</evidence>
<dbReference type="SMART" id="SM00339">
    <property type="entry name" value="FH"/>
    <property type="match status" value="1"/>
</dbReference>
<evidence type="ECO:0000259" key="5">
    <source>
        <dbReference type="PROSITE" id="PS50039"/>
    </source>
</evidence>
<dbReference type="CDD" id="cd00059">
    <property type="entry name" value="FH_FOX"/>
    <property type="match status" value="1"/>
</dbReference>
<reference evidence="6 7" key="1">
    <citation type="submission" date="2023-08" db="EMBL/GenBank/DDBJ databases">
        <title>A Necator americanus chromosomal reference genome.</title>
        <authorList>
            <person name="Ilik V."/>
            <person name="Petrzelkova K.J."/>
            <person name="Pardy F."/>
            <person name="Fuh T."/>
            <person name="Niatou-Singa F.S."/>
            <person name="Gouil Q."/>
            <person name="Baker L."/>
            <person name="Ritchie M.E."/>
            <person name="Jex A.R."/>
            <person name="Gazzola D."/>
            <person name="Li H."/>
            <person name="Toshio Fujiwara R."/>
            <person name="Zhan B."/>
            <person name="Aroian R.V."/>
            <person name="Pafco B."/>
            <person name="Schwarz E.M."/>
        </authorList>
    </citation>
    <scope>NUCLEOTIDE SEQUENCE [LARGE SCALE GENOMIC DNA]</scope>
    <source>
        <strain evidence="6 7">Aroian</strain>
        <tissue evidence="6">Whole animal</tissue>
    </source>
</reference>
<dbReference type="PROSITE" id="PS50039">
    <property type="entry name" value="FORK_HEAD_3"/>
    <property type="match status" value="1"/>
</dbReference>
<evidence type="ECO:0000256" key="3">
    <source>
        <dbReference type="PROSITE-ProRule" id="PRU00089"/>
    </source>
</evidence>
<dbReference type="PROSITE" id="PS00658">
    <property type="entry name" value="FORK_HEAD_2"/>
    <property type="match status" value="1"/>
</dbReference>
<evidence type="ECO:0000256" key="1">
    <source>
        <dbReference type="ARBA" id="ARBA00023125"/>
    </source>
</evidence>
<dbReference type="InterPro" id="IPR030456">
    <property type="entry name" value="TF_fork_head_CS_2"/>
</dbReference>